<keyword evidence="4" id="KW-0560">Oxidoreductase</keyword>
<evidence type="ECO:0000256" key="1">
    <source>
        <dbReference type="ARBA" id="ARBA00001974"/>
    </source>
</evidence>
<accession>G3I9C2</accession>
<evidence type="ECO:0000256" key="2">
    <source>
        <dbReference type="ARBA" id="ARBA00022630"/>
    </source>
</evidence>
<gene>
    <name evidence="5" type="ORF">I79_020159</name>
</gene>
<protein>
    <submittedName>
        <fullName evidence="5">L-2-hydroxyglutarate dehydrogenase, mitochondrial</fullName>
    </submittedName>
</protein>
<dbReference type="Proteomes" id="UP000001075">
    <property type="component" value="Unassembled WGS sequence"/>
</dbReference>
<evidence type="ECO:0000256" key="4">
    <source>
        <dbReference type="ARBA" id="ARBA00023002"/>
    </source>
</evidence>
<evidence type="ECO:0000313" key="6">
    <source>
        <dbReference type="Proteomes" id="UP000001075"/>
    </source>
</evidence>
<proteinExistence type="predicted"/>
<dbReference type="AlphaFoldDB" id="G3I9C2"/>
<reference evidence="6" key="1">
    <citation type="journal article" date="2011" name="Nat. Biotechnol.">
        <title>The genomic sequence of the Chinese hamster ovary (CHO)-K1 cell line.</title>
        <authorList>
            <person name="Xu X."/>
            <person name="Nagarajan H."/>
            <person name="Lewis N.E."/>
            <person name="Pan S."/>
            <person name="Cai Z."/>
            <person name="Liu X."/>
            <person name="Chen W."/>
            <person name="Xie M."/>
            <person name="Wang W."/>
            <person name="Hammond S."/>
            <person name="Andersen M.R."/>
            <person name="Neff N."/>
            <person name="Passarelli B."/>
            <person name="Koh W."/>
            <person name="Fan H.C."/>
            <person name="Wang J."/>
            <person name="Gui Y."/>
            <person name="Lee K.H."/>
            <person name="Betenbaugh M.J."/>
            <person name="Quake S.R."/>
            <person name="Famili I."/>
            <person name="Palsson B.O."/>
            <person name="Wang J."/>
        </authorList>
    </citation>
    <scope>NUCLEOTIDE SEQUENCE [LARGE SCALE GENOMIC DNA]</scope>
    <source>
        <strain evidence="6">CHO K1 cell line</strain>
    </source>
</reference>
<evidence type="ECO:0000256" key="3">
    <source>
        <dbReference type="ARBA" id="ARBA00022827"/>
    </source>
</evidence>
<dbReference type="STRING" id="10029.G3I9C2"/>
<comment type="cofactor">
    <cofactor evidence="1">
        <name>FAD</name>
        <dbReference type="ChEBI" id="CHEBI:57692"/>
    </cofactor>
</comment>
<keyword evidence="3" id="KW-0274">FAD</keyword>
<dbReference type="GO" id="GO:0047545">
    <property type="term" value="F:(S)-2-hydroxyglutarate dehydrogenase activity"/>
    <property type="evidence" value="ECO:0007669"/>
    <property type="project" value="TreeGrafter"/>
</dbReference>
<evidence type="ECO:0000313" key="5">
    <source>
        <dbReference type="EMBL" id="EGW14423.1"/>
    </source>
</evidence>
<dbReference type="EMBL" id="JH001590">
    <property type="protein sequence ID" value="EGW14423.1"/>
    <property type="molecule type" value="Genomic_DNA"/>
</dbReference>
<dbReference type="PANTHER" id="PTHR43104">
    <property type="entry name" value="L-2-HYDROXYGLUTARATE DEHYDROGENASE, MITOCHONDRIAL"/>
    <property type="match status" value="1"/>
</dbReference>
<keyword evidence="2" id="KW-0285">Flavoprotein</keyword>
<sequence>MDRNGNLIDDFVFDGGTGDIGERVLHVRNAPSPAATSSLAISRMIADEVQQRFKL</sequence>
<organism evidence="5 6">
    <name type="scientific">Cricetulus griseus</name>
    <name type="common">Chinese hamster</name>
    <name type="synonym">Cricetulus barabensis griseus</name>
    <dbReference type="NCBI Taxonomy" id="10029"/>
    <lineage>
        <taxon>Eukaryota</taxon>
        <taxon>Metazoa</taxon>
        <taxon>Chordata</taxon>
        <taxon>Craniata</taxon>
        <taxon>Vertebrata</taxon>
        <taxon>Euteleostomi</taxon>
        <taxon>Mammalia</taxon>
        <taxon>Eutheria</taxon>
        <taxon>Euarchontoglires</taxon>
        <taxon>Glires</taxon>
        <taxon>Rodentia</taxon>
        <taxon>Myomorpha</taxon>
        <taxon>Muroidea</taxon>
        <taxon>Cricetidae</taxon>
        <taxon>Cricetinae</taxon>
        <taxon>Cricetulus</taxon>
    </lineage>
</organism>
<dbReference type="PANTHER" id="PTHR43104:SF2">
    <property type="entry name" value="L-2-HYDROXYGLUTARATE DEHYDROGENASE, MITOCHONDRIAL"/>
    <property type="match status" value="1"/>
</dbReference>
<name>G3I9C2_CRIGR</name>
<dbReference type="InParanoid" id="G3I9C2"/>